<evidence type="ECO:0000313" key="3">
    <source>
        <dbReference type="EMBL" id="KAF7297042.1"/>
    </source>
</evidence>
<evidence type="ECO:0000256" key="1">
    <source>
        <dbReference type="PROSITE-ProRule" id="PRU00339"/>
    </source>
</evidence>
<dbReference type="InterPro" id="IPR039340">
    <property type="entry name" value="Tfc4/TFIIIC-102/Sfc4"/>
</dbReference>
<evidence type="ECO:0000256" key="2">
    <source>
        <dbReference type="SAM" id="MobiDB-lite"/>
    </source>
</evidence>
<reference evidence="3" key="1">
    <citation type="submission" date="2020-05" db="EMBL/GenBank/DDBJ databases">
        <title>Mycena genomes resolve the evolution of fungal bioluminescence.</title>
        <authorList>
            <person name="Tsai I.J."/>
        </authorList>
    </citation>
    <scope>NUCLEOTIDE SEQUENCE</scope>
    <source>
        <strain evidence="3">171206Taipei</strain>
    </source>
</reference>
<sequence>MQIKIEAFDDSENGALQTAIAIPDSSRPFEQPASAVVNEEDLVVKRVVLRGDYGSSDSDSDSSPDSDSGSDSDFSYAPSSSESDDSDEELPTTIQSTAEVSGNDAFDRLVAKIRSHNGAHGDSEAVNGGLLSREWDFVIQETTSTRQQGKGGKRAYSGPVVSAHLRTLLGDGNQAYVDGELDKATRIMLEVIRIEPRTPTAWVVLAQCYEEKKQQSCALQLRIMAAHLRQDAEEWDRLAKQSKELGYPQQALYCWNKGHHVDPSNVAALWDCAMLAQSVNDMKSARFAFLGILSRFPHDLHIISLLRPILISLSDLQKCASLYNDAFDHHRLLFPSGNGPSTSSSEDVKPSQHVPGGGFGEMEVLVLADLFNELGEHERAIETVRRGIRWLQGRGEDNWWDLCTDDREYDPTGPVVNRVLDAINDVRPGFHPLNVNARHRLAVARLKIGDLEEGQVHAGMILAEEILDYGPLFTEIADAYFDVDQFAEARDIYEKLGSCEMTSNIHILTRAAICMRTMNDLHGAAEVYEAVRVADPDNNELKMELADIYEILDEPRKALDLVYEVVDSRRRRPREHQPEESIGATLSCVPGLIQERQKPPQPKTMSQMKHIRKPPRLLPDELRALEAEKDQESMEAYALIKQLWDGMQRGDEESTNAWLVEARKLVEMFRETRRLFTTSRVYRGMGPIRRTRKRLDQEDEDKILNRLQLDIAHQIGSHSQSGISNSFRGITIDEWLELFLQACLLHLSIFLILTVLQYSFVLTRQGDYDEAEEVLRHLLVSSAYKVPVYQDRIRIALMAVARFVGRLSVVVEQSRKIHTAHQFHNEPLRLLLATLGPSATLGVDACLGSPFQKYLHREVVIADAAVYRPAHVLWNTPIRRFSINPAISGDVVLGPEDVDEPLAGDLDGTKKPKQRLPDFCRKPNPVIIAIYGCTLLLSKSYQSSIYYLLMAHDLTPEDPLISLSLTAALLGRACQRQCDNRHHLVAEAMAFLARYREYRAGITDQHNSEIEYNVGRSFHHLGLYSHAVKHYERAIEAADPNDPTSCVSEAVYNLTLILVATGARQQAESLARRWLSV</sequence>
<feature type="region of interest" description="Disordered" evidence="2">
    <location>
        <begin position="52"/>
        <end position="101"/>
    </location>
</feature>
<feature type="repeat" description="TPR" evidence="1">
    <location>
        <begin position="1008"/>
        <end position="1041"/>
    </location>
</feature>
<dbReference type="GO" id="GO:0006383">
    <property type="term" value="P:transcription by RNA polymerase III"/>
    <property type="evidence" value="ECO:0007669"/>
    <property type="project" value="InterPro"/>
</dbReference>
<dbReference type="Proteomes" id="UP000636479">
    <property type="component" value="Unassembled WGS sequence"/>
</dbReference>
<name>A0A8H6SET5_9AGAR</name>
<organism evidence="3 4">
    <name type="scientific">Mycena indigotica</name>
    <dbReference type="NCBI Taxonomy" id="2126181"/>
    <lineage>
        <taxon>Eukaryota</taxon>
        <taxon>Fungi</taxon>
        <taxon>Dikarya</taxon>
        <taxon>Basidiomycota</taxon>
        <taxon>Agaricomycotina</taxon>
        <taxon>Agaricomycetes</taxon>
        <taxon>Agaricomycetidae</taxon>
        <taxon>Agaricales</taxon>
        <taxon>Marasmiineae</taxon>
        <taxon>Mycenaceae</taxon>
        <taxon>Mycena</taxon>
    </lineage>
</organism>
<dbReference type="PANTHER" id="PTHR23082:SF0">
    <property type="entry name" value="GENERAL TRANSCRIPTION FACTOR 3C POLYPEPTIDE 3"/>
    <property type="match status" value="1"/>
</dbReference>
<dbReference type="InterPro" id="IPR019734">
    <property type="entry name" value="TPR_rpt"/>
</dbReference>
<dbReference type="AlphaFoldDB" id="A0A8H6SET5"/>
<feature type="compositionally biased region" description="Acidic residues" evidence="2">
    <location>
        <begin position="58"/>
        <end position="70"/>
    </location>
</feature>
<accession>A0A8H6SET5</accession>
<gene>
    <name evidence="3" type="ORF">MIND_00936800</name>
</gene>
<dbReference type="PROSITE" id="PS50005">
    <property type="entry name" value="TPR"/>
    <property type="match status" value="1"/>
</dbReference>
<keyword evidence="4" id="KW-1185">Reference proteome</keyword>
<comment type="caution">
    <text evidence="3">The sequence shown here is derived from an EMBL/GenBank/DDBJ whole genome shotgun (WGS) entry which is preliminary data.</text>
</comment>
<dbReference type="Gene3D" id="1.25.40.10">
    <property type="entry name" value="Tetratricopeptide repeat domain"/>
    <property type="match status" value="2"/>
</dbReference>
<dbReference type="SUPFAM" id="SSF48452">
    <property type="entry name" value="TPR-like"/>
    <property type="match status" value="2"/>
</dbReference>
<dbReference type="PANTHER" id="PTHR23082">
    <property type="entry name" value="TRANSCRIPTION INITIATION FACTOR IIIC TFIIIC , POLYPEPTIDE 3-RELATED"/>
    <property type="match status" value="1"/>
</dbReference>
<proteinExistence type="predicted"/>
<feature type="compositionally biased region" description="Low complexity" evidence="2">
    <location>
        <begin position="71"/>
        <end position="81"/>
    </location>
</feature>
<dbReference type="RefSeq" id="XP_037217401.1">
    <property type="nucleotide sequence ID" value="XM_037365989.1"/>
</dbReference>
<dbReference type="OrthoDB" id="9991317at2759"/>
<dbReference type="InterPro" id="IPR011990">
    <property type="entry name" value="TPR-like_helical_dom_sf"/>
</dbReference>
<evidence type="ECO:0000313" key="4">
    <source>
        <dbReference type="Proteomes" id="UP000636479"/>
    </source>
</evidence>
<dbReference type="EMBL" id="JACAZF010000008">
    <property type="protein sequence ID" value="KAF7297042.1"/>
    <property type="molecule type" value="Genomic_DNA"/>
</dbReference>
<dbReference type="SMART" id="SM00028">
    <property type="entry name" value="TPR"/>
    <property type="match status" value="3"/>
</dbReference>
<protein>
    <submittedName>
        <fullName evidence="3">TPR-like protein</fullName>
    </submittedName>
</protein>
<dbReference type="GO" id="GO:0000127">
    <property type="term" value="C:transcription factor TFIIIC complex"/>
    <property type="evidence" value="ECO:0007669"/>
    <property type="project" value="TreeGrafter"/>
</dbReference>
<dbReference type="GeneID" id="59348505"/>
<keyword evidence="1" id="KW-0802">TPR repeat</keyword>